<dbReference type="PANTHER" id="PTHR43479">
    <property type="entry name" value="ACREF/ENVCD OPERON REPRESSOR-RELATED"/>
    <property type="match status" value="1"/>
</dbReference>
<dbReference type="InterPro" id="IPR050624">
    <property type="entry name" value="HTH-type_Tx_Regulator"/>
</dbReference>
<proteinExistence type="predicted"/>
<evidence type="ECO:0000313" key="5">
    <source>
        <dbReference type="Proteomes" id="UP000535491"/>
    </source>
</evidence>
<feature type="domain" description="HTH tetR-type" evidence="3">
    <location>
        <begin position="1"/>
        <end position="61"/>
    </location>
</feature>
<dbReference type="RefSeq" id="WP_181753618.1">
    <property type="nucleotide sequence ID" value="NZ_JACEIQ010000019.1"/>
</dbReference>
<comment type="caution">
    <text evidence="4">The sequence shown here is derived from an EMBL/GenBank/DDBJ whole genome shotgun (WGS) entry which is preliminary data.</text>
</comment>
<evidence type="ECO:0000256" key="2">
    <source>
        <dbReference type="PROSITE-ProRule" id="PRU00335"/>
    </source>
</evidence>
<sequence>MSTANDIKTAAIKLFSQYGYKQTTISKIAEEVGIKAPTIYSHYKNKEDLFLQIFEEVIFEHVHHIKKVAEKTKNMNVEQRLFQILCEAALYYTHDEKKIHFLKHTMIFPPQELKEEIKKKFYESEEMFSNLLRSLFSEGIQQQKIRNIPIEHLLTSFYCLLDGLFTQMLYGSRTNMESKLHNVWGIYWAGIRAQGTHK</sequence>
<dbReference type="GO" id="GO:0003677">
    <property type="term" value="F:DNA binding"/>
    <property type="evidence" value="ECO:0007669"/>
    <property type="project" value="UniProtKB-UniRule"/>
</dbReference>
<dbReference type="InterPro" id="IPR001647">
    <property type="entry name" value="HTH_TetR"/>
</dbReference>
<dbReference type="EMBL" id="JACEIQ010000019">
    <property type="protein sequence ID" value="MBA4495785.1"/>
    <property type="molecule type" value="Genomic_DNA"/>
</dbReference>
<dbReference type="Pfam" id="PF00440">
    <property type="entry name" value="TetR_N"/>
    <property type="match status" value="1"/>
</dbReference>
<dbReference type="SUPFAM" id="SSF46689">
    <property type="entry name" value="Homeodomain-like"/>
    <property type="match status" value="1"/>
</dbReference>
<dbReference type="AlphaFoldDB" id="A0A7W2A9J3"/>
<evidence type="ECO:0000256" key="1">
    <source>
        <dbReference type="ARBA" id="ARBA00023125"/>
    </source>
</evidence>
<name>A0A7W2A9J3_9BACL</name>
<keyword evidence="1 2" id="KW-0238">DNA-binding</keyword>
<protein>
    <submittedName>
        <fullName evidence="4">TetR/AcrR family transcriptional regulator</fullName>
    </submittedName>
</protein>
<organism evidence="4 5">
    <name type="scientific">Paenactinomyces guangxiensis</name>
    <dbReference type="NCBI Taxonomy" id="1490290"/>
    <lineage>
        <taxon>Bacteria</taxon>
        <taxon>Bacillati</taxon>
        <taxon>Bacillota</taxon>
        <taxon>Bacilli</taxon>
        <taxon>Bacillales</taxon>
        <taxon>Thermoactinomycetaceae</taxon>
        <taxon>Paenactinomyces</taxon>
    </lineage>
</organism>
<dbReference type="PRINTS" id="PR00455">
    <property type="entry name" value="HTHTETR"/>
</dbReference>
<dbReference type="Proteomes" id="UP000535491">
    <property type="component" value="Unassembled WGS sequence"/>
</dbReference>
<gene>
    <name evidence="4" type="ORF">H1191_15950</name>
</gene>
<feature type="DNA-binding region" description="H-T-H motif" evidence="2">
    <location>
        <begin position="24"/>
        <end position="43"/>
    </location>
</feature>
<dbReference type="Gene3D" id="1.10.357.10">
    <property type="entry name" value="Tetracycline Repressor, domain 2"/>
    <property type="match status" value="1"/>
</dbReference>
<dbReference type="InterPro" id="IPR036271">
    <property type="entry name" value="Tet_transcr_reg_TetR-rel_C_sf"/>
</dbReference>
<dbReference type="PROSITE" id="PS50977">
    <property type="entry name" value="HTH_TETR_2"/>
    <property type="match status" value="1"/>
</dbReference>
<dbReference type="SUPFAM" id="SSF48498">
    <property type="entry name" value="Tetracyclin repressor-like, C-terminal domain"/>
    <property type="match status" value="1"/>
</dbReference>
<dbReference type="PANTHER" id="PTHR43479:SF11">
    <property type="entry name" value="ACREF_ENVCD OPERON REPRESSOR-RELATED"/>
    <property type="match status" value="1"/>
</dbReference>
<evidence type="ECO:0000313" key="4">
    <source>
        <dbReference type="EMBL" id="MBA4495785.1"/>
    </source>
</evidence>
<keyword evidence="5" id="KW-1185">Reference proteome</keyword>
<dbReference type="Gene3D" id="1.10.10.60">
    <property type="entry name" value="Homeodomain-like"/>
    <property type="match status" value="1"/>
</dbReference>
<evidence type="ECO:0000259" key="3">
    <source>
        <dbReference type="PROSITE" id="PS50977"/>
    </source>
</evidence>
<dbReference type="InterPro" id="IPR009057">
    <property type="entry name" value="Homeodomain-like_sf"/>
</dbReference>
<reference evidence="4 5" key="1">
    <citation type="submission" date="2020-07" db="EMBL/GenBank/DDBJ databases">
        <authorList>
            <person name="Feng H."/>
        </authorList>
    </citation>
    <scope>NUCLEOTIDE SEQUENCE [LARGE SCALE GENOMIC DNA]</scope>
    <source>
        <strain evidence="5">s-10</strain>
    </source>
</reference>
<accession>A0A7W2A9J3</accession>